<dbReference type="RefSeq" id="WP_239054694.1">
    <property type="nucleotide sequence ID" value="NZ_JAPQTC020000003.1"/>
</dbReference>
<proteinExistence type="predicted"/>
<organism evidence="1 2">
    <name type="scientific">Alcaligenes nematophilus</name>
    <dbReference type="NCBI Taxonomy" id="2994643"/>
    <lineage>
        <taxon>Bacteria</taxon>
        <taxon>Pseudomonadati</taxon>
        <taxon>Pseudomonadota</taxon>
        <taxon>Betaproteobacteria</taxon>
        <taxon>Burkholderiales</taxon>
        <taxon>Alcaligenaceae</taxon>
        <taxon>Alcaligenes</taxon>
    </lineage>
</organism>
<dbReference type="Proteomes" id="UP001074635">
    <property type="component" value="Unassembled WGS sequence"/>
</dbReference>
<sequence length="322" mass="34786">MKHSPIPPHPVLTPALIEQLEITPTISFSSSRTSPGEKGKWGEQYTLGHDSDWDPSKDELEVSCCLDDIRNTTLLFGPHGIAPRSATLALALEWLSIDSGCRLLGEPAILELPKQSDTPVPVKLKLTLPANTARGTGTLSLQLLLASVGTLEEGEKGLARLPGFRFGTLGAETRLIVDGSGSLFPVVSESLGVDKPLWLFTQDWSDPLEDEFSTVWLSLSLNTDHPAFPLLREQESGAWSPLFCQVITAWMSTFLLELKAEMGNDFNPITFGRPGKSVPGSIVDAAASMVKRGNLDCTSPGALISSIQSWIDSTARPPLETQ</sequence>
<protein>
    <submittedName>
        <fullName evidence="1">Uncharacterized protein</fullName>
    </submittedName>
</protein>
<gene>
    <name evidence="1" type="ORF">OYC61_010900</name>
</gene>
<accession>A0ABU3MSQ0</accession>
<reference evidence="1" key="1">
    <citation type="submission" date="2023-08" db="EMBL/GenBank/DDBJ databases">
        <title>Study of Resistomes in environmental pathogenic environmental.</title>
        <authorList>
            <person name="Bhattacharjee A."/>
            <person name="Singh A.K."/>
        </authorList>
    </citation>
    <scope>NUCLEOTIDE SEQUENCE</scope>
    <source>
        <strain evidence="1">S1</strain>
    </source>
</reference>
<dbReference type="EMBL" id="JAPQTC020000003">
    <property type="protein sequence ID" value="MDT8504803.1"/>
    <property type="molecule type" value="Genomic_DNA"/>
</dbReference>
<keyword evidence="2" id="KW-1185">Reference proteome</keyword>
<evidence type="ECO:0000313" key="1">
    <source>
        <dbReference type="EMBL" id="MDT8504803.1"/>
    </source>
</evidence>
<evidence type="ECO:0000313" key="2">
    <source>
        <dbReference type="Proteomes" id="UP001074635"/>
    </source>
</evidence>
<comment type="caution">
    <text evidence="1">The sequence shown here is derived from an EMBL/GenBank/DDBJ whole genome shotgun (WGS) entry which is preliminary data.</text>
</comment>
<name>A0ABU3MSQ0_9BURK</name>